<evidence type="ECO:0000256" key="1">
    <source>
        <dbReference type="ARBA" id="ARBA00004123"/>
    </source>
</evidence>
<evidence type="ECO:0000313" key="10">
    <source>
        <dbReference type="EMBL" id="CRK41672.1"/>
    </source>
</evidence>
<feature type="region of interest" description="Disordered" evidence="9">
    <location>
        <begin position="1"/>
        <end position="25"/>
    </location>
</feature>
<dbReference type="CDD" id="cd22912">
    <property type="entry name" value="HFD_H4"/>
    <property type="match status" value="1"/>
</dbReference>
<sequence length="124" mass="13980">MPFPSVTQKGGPAGVGRGKSYFGGPQRTRKIKKDAIRGITKPDIRRLARRGGVKFISGTIYDDIREVLVARLKLIIYDCIQYVEYRKAKTITVQDVLFTVRRFGQPLYGFDPGTNTESSPTKKR</sequence>
<keyword evidence="7 8" id="KW-0544">Nucleosome core</keyword>
<gene>
    <name evidence="10" type="ORF">BN1723_015960</name>
</gene>
<keyword evidence="4 8" id="KW-0158">Chromosome</keyword>
<dbReference type="GO" id="GO:0046982">
    <property type="term" value="F:protein heterodimerization activity"/>
    <property type="evidence" value="ECO:0007669"/>
    <property type="project" value="InterPro"/>
</dbReference>
<evidence type="ECO:0000256" key="8">
    <source>
        <dbReference type="RuleBase" id="RU000528"/>
    </source>
</evidence>
<comment type="subunit">
    <text evidence="8">The nucleosome is a histone octamer containing two molecules each of H2A, H2B, H3 and H4 assembled in one H3-H4 heterotetramer and two H2A-H2B heterodimers. The octamer wraps approximately 147 bp of DNA.</text>
</comment>
<evidence type="ECO:0000256" key="9">
    <source>
        <dbReference type="SAM" id="MobiDB-lite"/>
    </source>
</evidence>
<dbReference type="AlphaFoldDB" id="A0A0G4N5C9"/>
<dbReference type="SMART" id="SM00417">
    <property type="entry name" value="H4"/>
    <property type="match status" value="1"/>
</dbReference>
<keyword evidence="5 8" id="KW-0238">DNA-binding</keyword>
<organism evidence="10 11">
    <name type="scientific">Verticillium longisporum</name>
    <name type="common">Verticillium dahliae var. longisporum</name>
    <dbReference type="NCBI Taxonomy" id="100787"/>
    <lineage>
        <taxon>Eukaryota</taxon>
        <taxon>Fungi</taxon>
        <taxon>Dikarya</taxon>
        <taxon>Ascomycota</taxon>
        <taxon>Pezizomycotina</taxon>
        <taxon>Sordariomycetes</taxon>
        <taxon>Hypocreomycetidae</taxon>
        <taxon>Glomerellales</taxon>
        <taxon>Plectosphaerellaceae</taxon>
        <taxon>Verticillium</taxon>
    </lineage>
</organism>
<evidence type="ECO:0000256" key="7">
    <source>
        <dbReference type="ARBA" id="ARBA00023269"/>
    </source>
</evidence>
<accession>A0A0G4N5C9</accession>
<dbReference type="GO" id="GO:0005634">
    <property type="term" value="C:nucleus"/>
    <property type="evidence" value="ECO:0007669"/>
    <property type="project" value="UniProtKB-SubCell"/>
</dbReference>
<evidence type="ECO:0000256" key="2">
    <source>
        <dbReference type="ARBA" id="ARBA00004286"/>
    </source>
</evidence>
<dbReference type="GO" id="GO:0030527">
    <property type="term" value="F:structural constituent of chromatin"/>
    <property type="evidence" value="ECO:0007669"/>
    <property type="project" value="InterPro"/>
</dbReference>
<comment type="similarity">
    <text evidence="3 8">Belongs to the histone H4 family.</text>
</comment>
<comment type="function">
    <text evidence="8">Core component of nucleosome. Nucleosomes wrap and compact DNA into chromatin, limiting DNA accessibility to the cellular machineries which require DNA as a template. Histones thereby play a central role in transcription regulation, DNA repair, DNA replication and chromosomal stability. DNA accessibility is regulated via a complex set of post-translational modifications of histones, also called histone code, and nucleosome remodeling.</text>
</comment>
<dbReference type="EMBL" id="CVQI01032584">
    <property type="protein sequence ID" value="CRK41672.1"/>
    <property type="molecule type" value="Genomic_DNA"/>
</dbReference>
<dbReference type="Gene3D" id="1.10.20.10">
    <property type="entry name" value="Histone, subunit A"/>
    <property type="match status" value="1"/>
</dbReference>
<dbReference type="GO" id="GO:0003677">
    <property type="term" value="F:DNA binding"/>
    <property type="evidence" value="ECO:0007669"/>
    <property type="project" value="UniProtKB-KW"/>
</dbReference>
<comment type="subcellular location">
    <subcellularLocation>
        <location evidence="2">Chromosome</location>
    </subcellularLocation>
    <subcellularLocation>
        <location evidence="1">Nucleus</location>
    </subcellularLocation>
</comment>
<evidence type="ECO:0000256" key="5">
    <source>
        <dbReference type="ARBA" id="ARBA00023125"/>
    </source>
</evidence>
<dbReference type="InterPro" id="IPR009072">
    <property type="entry name" value="Histone-fold"/>
</dbReference>
<dbReference type="PANTHER" id="PTHR10484">
    <property type="entry name" value="HISTONE H4"/>
    <property type="match status" value="1"/>
</dbReference>
<evidence type="ECO:0000256" key="3">
    <source>
        <dbReference type="ARBA" id="ARBA00006564"/>
    </source>
</evidence>
<dbReference type="SUPFAM" id="SSF47113">
    <property type="entry name" value="Histone-fold"/>
    <property type="match status" value="1"/>
</dbReference>
<evidence type="ECO:0000256" key="4">
    <source>
        <dbReference type="ARBA" id="ARBA00022454"/>
    </source>
</evidence>
<dbReference type="GO" id="GO:0000786">
    <property type="term" value="C:nucleosome"/>
    <property type="evidence" value="ECO:0007669"/>
    <property type="project" value="UniProtKB-KW"/>
</dbReference>
<evidence type="ECO:0000256" key="6">
    <source>
        <dbReference type="ARBA" id="ARBA00023242"/>
    </source>
</evidence>
<dbReference type="InterPro" id="IPR001951">
    <property type="entry name" value="Histone_H4"/>
</dbReference>
<protein>
    <recommendedName>
        <fullName evidence="8">Histone H4</fullName>
    </recommendedName>
</protein>
<keyword evidence="6 8" id="KW-0539">Nucleus</keyword>
<proteinExistence type="inferred from homology"/>
<name>A0A0G4N5C9_VERLO</name>
<reference evidence="11" key="1">
    <citation type="submission" date="2015-05" db="EMBL/GenBank/DDBJ databases">
        <authorList>
            <person name="Fogelqvist Johan"/>
        </authorList>
    </citation>
    <scope>NUCLEOTIDE SEQUENCE [LARGE SCALE GENOMIC DNA]</scope>
</reference>
<evidence type="ECO:0000313" key="11">
    <source>
        <dbReference type="Proteomes" id="UP000045706"/>
    </source>
</evidence>
<dbReference type="PRINTS" id="PR00623">
    <property type="entry name" value="HISTONEH4"/>
</dbReference>
<dbReference type="Proteomes" id="UP000045706">
    <property type="component" value="Unassembled WGS sequence"/>
</dbReference>